<keyword evidence="4" id="KW-0804">Transcription</keyword>
<keyword evidence="10" id="KW-1185">Reference proteome</keyword>
<evidence type="ECO:0000256" key="3">
    <source>
        <dbReference type="ARBA" id="ARBA00023117"/>
    </source>
</evidence>
<dbReference type="Proteomes" id="UP000663879">
    <property type="component" value="Unassembled WGS sequence"/>
</dbReference>
<feature type="region of interest" description="Disordered" evidence="7">
    <location>
        <begin position="223"/>
        <end position="243"/>
    </location>
</feature>
<comment type="caution">
    <text evidence="9">The sequence shown here is derived from an EMBL/GenBank/DDBJ whole genome shotgun (WGS) entry which is preliminary data.</text>
</comment>
<evidence type="ECO:0000256" key="5">
    <source>
        <dbReference type="ARBA" id="ARBA00023242"/>
    </source>
</evidence>
<dbReference type="SUPFAM" id="SSF47370">
    <property type="entry name" value="Bromodomain"/>
    <property type="match status" value="1"/>
</dbReference>
<evidence type="ECO:0000256" key="1">
    <source>
        <dbReference type="ARBA" id="ARBA00004123"/>
    </source>
</evidence>
<sequence length="489" mass="56018">MNKFNKNFISNVNPNFTEDSSDYMNSDVEVMSINPSKLKDSASNFSNLGSAQADDSNDSFILDRDNDSSSNLSFFQTGDKRLKTNKPVQQRQHVDHLRLAECLDYLHRMIGRKDKEDIFGLPVTDDIAPGYSTIIKNPMDLSTMRKKIDTHAYNSIVEYRNDMILMCENCMIYNKSDTIYYQAAKKMLDYGLKLLSKEKLQALRNTVRILRYLTPAEFGWLEQDGSGESEPSPQLIRKRAEQSAQKSFNAPYTSRLGPNNSIIISKNKLVLKTDTDNKDSYIVPPEGEDFDEDITEQVKQMAALASQRLADKNKHGKMGYLRRNSNGSLSYNFLKNSDCVKDSEDNEECSEKTVTIGNLSEALQPNSYSMTNFIEEKKTSTKPMYFIENGPFSSHAPTYDTTYSNLTKEEIDMLMTTYGDETAYQYALSLMDFSKDSGFMFNKYVNLVLNTLTNNEHEKYLQYLGKKQNEMDFKHETDVKLESFQEPQV</sequence>
<keyword evidence="5" id="KW-0539">Nucleus</keyword>
<evidence type="ECO:0000259" key="8">
    <source>
        <dbReference type="PROSITE" id="PS50014"/>
    </source>
</evidence>
<evidence type="ECO:0000256" key="6">
    <source>
        <dbReference type="PROSITE-ProRule" id="PRU00035"/>
    </source>
</evidence>
<comment type="subcellular location">
    <subcellularLocation>
        <location evidence="1">Nucleus</location>
    </subcellularLocation>
</comment>
<keyword evidence="3 6" id="KW-0103">Bromodomain</keyword>
<keyword evidence="2" id="KW-0805">Transcription regulation</keyword>
<name>A0A813V9K3_9BILA</name>
<evidence type="ECO:0000256" key="4">
    <source>
        <dbReference type="ARBA" id="ARBA00023163"/>
    </source>
</evidence>
<dbReference type="GO" id="GO:0005634">
    <property type="term" value="C:nucleus"/>
    <property type="evidence" value="ECO:0007669"/>
    <property type="project" value="UniProtKB-SubCell"/>
</dbReference>
<evidence type="ECO:0000313" key="10">
    <source>
        <dbReference type="Proteomes" id="UP000663879"/>
    </source>
</evidence>
<dbReference type="SMART" id="SM00297">
    <property type="entry name" value="BROMO"/>
    <property type="match status" value="1"/>
</dbReference>
<dbReference type="PROSITE" id="PS50014">
    <property type="entry name" value="BROMODOMAIN_2"/>
    <property type="match status" value="1"/>
</dbReference>
<dbReference type="PANTHER" id="PTHR22881:SF27">
    <property type="entry name" value="BROMODOMAIN CONTAINING 7_9"/>
    <property type="match status" value="1"/>
</dbReference>
<proteinExistence type="predicted"/>
<dbReference type="Pfam" id="PF00439">
    <property type="entry name" value="Bromodomain"/>
    <property type="match status" value="1"/>
</dbReference>
<evidence type="ECO:0000256" key="7">
    <source>
        <dbReference type="SAM" id="MobiDB-lite"/>
    </source>
</evidence>
<dbReference type="InterPro" id="IPR021900">
    <property type="entry name" value="DUF3512"/>
</dbReference>
<dbReference type="OrthoDB" id="21648at2759"/>
<dbReference type="InterPro" id="IPR001487">
    <property type="entry name" value="Bromodomain"/>
</dbReference>
<organism evidence="9 10">
    <name type="scientific">Brachionus calyciflorus</name>
    <dbReference type="NCBI Taxonomy" id="104777"/>
    <lineage>
        <taxon>Eukaryota</taxon>
        <taxon>Metazoa</taxon>
        <taxon>Spiralia</taxon>
        <taxon>Gnathifera</taxon>
        <taxon>Rotifera</taxon>
        <taxon>Eurotatoria</taxon>
        <taxon>Monogononta</taxon>
        <taxon>Pseudotrocha</taxon>
        <taxon>Ploima</taxon>
        <taxon>Brachionidae</taxon>
        <taxon>Brachionus</taxon>
    </lineage>
</organism>
<dbReference type="Pfam" id="PF12024">
    <property type="entry name" value="DUF3512"/>
    <property type="match status" value="1"/>
</dbReference>
<dbReference type="Gene3D" id="1.20.920.10">
    <property type="entry name" value="Bromodomain-like"/>
    <property type="match status" value="1"/>
</dbReference>
<dbReference type="PRINTS" id="PR00503">
    <property type="entry name" value="BROMODOMAIN"/>
</dbReference>
<protein>
    <recommendedName>
        <fullName evidence="8">Bromo domain-containing protein</fullName>
    </recommendedName>
</protein>
<dbReference type="GO" id="GO:0006357">
    <property type="term" value="P:regulation of transcription by RNA polymerase II"/>
    <property type="evidence" value="ECO:0007669"/>
    <property type="project" value="TreeGrafter"/>
</dbReference>
<evidence type="ECO:0000313" key="9">
    <source>
        <dbReference type="EMBL" id="CAF0834997.1"/>
    </source>
</evidence>
<dbReference type="EMBL" id="CAJNOC010001101">
    <property type="protein sequence ID" value="CAF0834997.1"/>
    <property type="molecule type" value="Genomic_DNA"/>
</dbReference>
<accession>A0A813V9K3</accession>
<dbReference type="PANTHER" id="PTHR22881">
    <property type="entry name" value="BROMODOMAIN CONTAINING PROTEIN"/>
    <property type="match status" value="1"/>
</dbReference>
<feature type="domain" description="Bromo" evidence="8">
    <location>
        <begin position="111"/>
        <end position="181"/>
    </location>
</feature>
<dbReference type="InterPro" id="IPR051831">
    <property type="entry name" value="Bromodomain_contain_prot"/>
</dbReference>
<gene>
    <name evidence="9" type="ORF">OXX778_LOCUS8158</name>
</gene>
<reference evidence="9" key="1">
    <citation type="submission" date="2021-02" db="EMBL/GenBank/DDBJ databases">
        <authorList>
            <person name="Nowell W R."/>
        </authorList>
    </citation>
    <scope>NUCLEOTIDE SEQUENCE</scope>
    <source>
        <strain evidence="9">Ploen Becks lab</strain>
    </source>
</reference>
<dbReference type="AlphaFoldDB" id="A0A813V9K3"/>
<evidence type="ECO:0000256" key="2">
    <source>
        <dbReference type="ARBA" id="ARBA00023015"/>
    </source>
</evidence>
<dbReference type="InterPro" id="IPR036427">
    <property type="entry name" value="Bromodomain-like_sf"/>
</dbReference>